<evidence type="ECO:0000313" key="8">
    <source>
        <dbReference type="Proteomes" id="UP000254601"/>
    </source>
</evidence>
<dbReference type="PANTHER" id="PTHR31760:SF0">
    <property type="entry name" value="S-ADENOSYL-L-METHIONINE-DEPENDENT METHYLTRANSFERASES SUPERFAMILY PROTEIN"/>
    <property type="match status" value="1"/>
</dbReference>
<keyword evidence="3 6" id="KW-0489">Methyltransferase</keyword>
<evidence type="ECO:0000256" key="2">
    <source>
        <dbReference type="ARBA" id="ARBA00022552"/>
    </source>
</evidence>
<keyword evidence="2 6" id="KW-0698">rRNA processing</keyword>
<dbReference type="OrthoDB" id="9808773at2"/>
<evidence type="ECO:0000256" key="4">
    <source>
        <dbReference type="ARBA" id="ARBA00022679"/>
    </source>
</evidence>
<reference evidence="7 8" key="1">
    <citation type="submission" date="2018-06" db="EMBL/GenBank/DDBJ databases">
        <authorList>
            <consortium name="Pathogen Informatics"/>
            <person name="Doyle S."/>
        </authorList>
    </citation>
    <scope>NUCLEOTIDE SEQUENCE [LARGE SCALE GENOMIC DNA]</scope>
    <source>
        <strain evidence="7 8">NCTC13337</strain>
    </source>
</reference>
<keyword evidence="4 6" id="KW-0808">Transferase</keyword>
<sequence length="212" mass="24029">MHSKTVSAYLEEGLKQLTFNLPLNGQEKLMTYLALLNKWNKVHNLSAIREEKEQIRIHLLDCLAVVPFVKDKDTLADIGTGAGLPGLILSIVFPDKKIYLVESNRKKVAFLREVKRVLDLEKVEIVSARVESWQPPKPLPIILSRAVAKIDTFLKLTEHLGAEDARWALMKAHNDEVCTYPGFVISRIESVEVPLLEAPRLWIEISREGKLS</sequence>
<dbReference type="InterPro" id="IPR003682">
    <property type="entry name" value="rRNA_ssu_MeTfrase_G"/>
</dbReference>
<dbReference type="HAMAP" id="MF_00074">
    <property type="entry name" value="16SrRNA_methyltr_G"/>
    <property type="match status" value="1"/>
</dbReference>
<feature type="binding site" evidence="6">
    <location>
        <begin position="130"/>
        <end position="131"/>
    </location>
    <ligand>
        <name>S-adenosyl-L-methionine</name>
        <dbReference type="ChEBI" id="CHEBI:59789"/>
    </ligand>
</feature>
<keyword evidence="5 6" id="KW-0949">S-adenosyl-L-methionine</keyword>
<dbReference type="NCBIfam" id="TIGR00138">
    <property type="entry name" value="rsmG_gidB"/>
    <property type="match status" value="1"/>
</dbReference>
<dbReference type="Pfam" id="PF02527">
    <property type="entry name" value="GidB"/>
    <property type="match status" value="1"/>
</dbReference>
<evidence type="ECO:0000256" key="3">
    <source>
        <dbReference type="ARBA" id="ARBA00022603"/>
    </source>
</evidence>
<dbReference type="RefSeq" id="WP_072576593.1">
    <property type="nucleotide sequence ID" value="NZ_LWHB01000084.1"/>
</dbReference>
<proteinExistence type="inferred from homology"/>
<dbReference type="Gene3D" id="3.40.50.150">
    <property type="entry name" value="Vaccinia Virus protein VP39"/>
    <property type="match status" value="1"/>
</dbReference>
<comment type="caution">
    <text evidence="6">Lacks conserved residue(s) required for the propagation of feature annotation.</text>
</comment>
<dbReference type="PANTHER" id="PTHR31760">
    <property type="entry name" value="S-ADENOSYL-L-METHIONINE-DEPENDENT METHYLTRANSFERASES SUPERFAMILY PROTEIN"/>
    <property type="match status" value="1"/>
</dbReference>
<keyword evidence="1 6" id="KW-0963">Cytoplasm</keyword>
<keyword evidence="8" id="KW-1185">Reference proteome</keyword>
<protein>
    <recommendedName>
        <fullName evidence="6">Ribosomal RNA small subunit methyltransferase G</fullName>
        <ecNumber evidence="6">2.1.1.170</ecNumber>
    </recommendedName>
    <alternativeName>
        <fullName evidence="6">16S rRNA 7-methylguanosine methyltransferase</fullName>
        <shortName evidence="6">16S rRNA m7G methyltransferase</shortName>
    </alternativeName>
</protein>
<dbReference type="GO" id="GO:0005829">
    <property type="term" value="C:cytosol"/>
    <property type="evidence" value="ECO:0007669"/>
    <property type="project" value="TreeGrafter"/>
</dbReference>
<organism evidence="7 8">
    <name type="scientific">Suttonella ornithocola</name>
    <dbReference type="NCBI Taxonomy" id="279832"/>
    <lineage>
        <taxon>Bacteria</taxon>
        <taxon>Pseudomonadati</taxon>
        <taxon>Pseudomonadota</taxon>
        <taxon>Gammaproteobacteria</taxon>
        <taxon>Cardiobacteriales</taxon>
        <taxon>Cardiobacteriaceae</taxon>
        <taxon>Suttonella</taxon>
    </lineage>
</organism>
<evidence type="ECO:0000256" key="5">
    <source>
        <dbReference type="ARBA" id="ARBA00022691"/>
    </source>
</evidence>
<feature type="binding site" evidence="6">
    <location>
        <position position="84"/>
    </location>
    <ligand>
        <name>S-adenosyl-L-methionine</name>
        <dbReference type="ChEBI" id="CHEBI:59789"/>
    </ligand>
</feature>
<gene>
    <name evidence="6 7" type="primary">rsmG</name>
    <name evidence="7" type="ORF">NCTC13337_01678</name>
</gene>
<dbReference type="InterPro" id="IPR029063">
    <property type="entry name" value="SAM-dependent_MTases_sf"/>
</dbReference>
<dbReference type="EC" id="2.1.1.170" evidence="6"/>
<evidence type="ECO:0000256" key="1">
    <source>
        <dbReference type="ARBA" id="ARBA00022490"/>
    </source>
</evidence>
<evidence type="ECO:0000313" key="7">
    <source>
        <dbReference type="EMBL" id="SUO95994.1"/>
    </source>
</evidence>
<feature type="binding site" evidence="6">
    <location>
        <position position="145"/>
    </location>
    <ligand>
        <name>S-adenosyl-L-methionine</name>
        <dbReference type="ChEBI" id="CHEBI:59789"/>
    </ligand>
</feature>
<name>A0A380MUX2_9GAMM</name>
<comment type="function">
    <text evidence="6">Specifically methylates the N7 position of guanine in position 527 of 16S rRNA.</text>
</comment>
<dbReference type="AlphaFoldDB" id="A0A380MUX2"/>
<dbReference type="EMBL" id="UHIC01000001">
    <property type="protein sequence ID" value="SUO95994.1"/>
    <property type="molecule type" value="Genomic_DNA"/>
</dbReference>
<comment type="subcellular location">
    <subcellularLocation>
        <location evidence="6">Cytoplasm</location>
    </subcellularLocation>
</comment>
<feature type="binding site" evidence="6">
    <location>
        <position position="79"/>
    </location>
    <ligand>
        <name>S-adenosyl-L-methionine</name>
        <dbReference type="ChEBI" id="CHEBI:59789"/>
    </ligand>
</feature>
<accession>A0A380MUX2</accession>
<dbReference type="Proteomes" id="UP000254601">
    <property type="component" value="Unassembled WGS sequence"/>
</dbReference>
<dbReference type="GO" id="GO:0070043">
    <property type="term" value="F:rRNA (guanine-N7-)-methyltransferase activity"/>
    <property type="evidence" value="ECO:0007669"/>
    <property type="project" value="UniProtKB-UniRule"/>
</dbReference>
<comment type="catalytic activity">
    <reaction evidence="6">
        <text>guanosine(527) in 16S rRNA + S-adenosyl-L-methionine = N(7)-methylguanosine(527) in 16S rRNA + S-adenosyl-L-homocysteine</text>
        <dbReference type="Rhea" id="RHEA:42732"/>
        <dbReference type="Rhea" id="RHEA-COMP:10209"/>
        <dbReference type="Rhea" id="RHEA-COMP:10210"/>
        <dbReference type="ChEBI" id="CHEBI:57856"/>
        <dbReference type="ChEBI" id="CHEBI:59789"/>
        <dbReference type="ChEBI" id="CHEBI:74269"/>
        <dbReference type="ChEBI" id="CHEBI:74480"/>
        <dbReference type="EC" id="2.1.1.170"/>
    </reaction>
</comment>
<dbReference type="SUPFAM" id="SSF53335">
    <property type="entry name" value="S-adenosyl-L-methionine-dependent methyltransferases"/>
    <property type="match status" value="1"/>
</dbReference>
<evidence type="ECO:0000256" key="6">
    <source>
        <dbReference type="HAMAP-Rule" id="MF_00074"/>
    </source>
</evidence>
<comment type="similarity">
    <text evidence="6">Belongs to the methyltransferase superfamily. RNA methyltransferase RsmG family.</text>
</comment>